<feature type="compositionally biased region" description="Basic residues" evidence="1">
    <location>
        <begin position="86"/>
        <end position="97"/>
    </location>
</feature>
<dbReference type="AlphaFoldDB" id="A0A4U6UMY1"/>
<dbReference type="Proteomes" id="UP000298652">
    <property type="component" value="Chromosome 5"/>
</dbReference>
<sequence>MIDCPLPPQSSKATMSAQPSTLVIDGRTARPVALNISTSDTVTPTVVANQHATISRNHAIAIRSSSINTNTSPTTGCPRPALAPSARRHQHLPRHQQRPSNNMLHRQQHGQLHASTHMQIFTNM</sequence>
<evidence type="ECO:0000313" key="3">
    <source>
        <dbReference type="Proteomes" id="UP000298652"/>
    </source>
</evidence>
<evidence type="ECO:0000256" key="1">
    <source>
        <dbReference type="SAM" id="MobiDB-lite"/>
    </source>
</evidence>
<accession>A0A4U6UMY1</accession>
<organism evidence="2 3">
    <name type="scientific">Setaria viridis</name>
    <name type="common">Green bristlegrass</name>
    <name type="synonym">Setaria italica subsp. viridis</name>
    <dbReference type="NCBI Taxonomy" id="4556"/>
    <lineage>
        <taxon>Eukaryota</taxon>
        <taxon>Viridiplantae</taxon>
        <taxon>Streptophyta</taxon>
        <taxon>Embryophyta</taxon>
        <taxon>Tracheophyta</taxon>
        <taxon>Spermatophyta</taxon>
        <taxon>Magnoliopsida</taxon>
        <taxon>Liliopsida</taxon>
        <taxon>Poales</taxon>
        <taxon>Poaceae</taxon>
        <taxon>PACMAD clade</taxon>
        <taxon>Panicoideae</taxon>
        <taxon>Panicodae</taxon>
        <taxon>Paniceae</taxon>
        <taxon>Cenchrinae</taxon>
        <taxon>Setaria</taxon>
    </lineage>
</organism>
<name>A0A4U6UMY1_SETVI</name>
<gene>
    <name evidence="2" type="ORF">SEVIR_5G393500v2</name>
</gene>
<keyword evidence="3" id="KW-1185">Reference proteome</keyword>
<reference evidence="2" key="1">
    <citation type="submission" date="2019-03" db="EMBL/GenBank/DDBJ databases">
        <title>WGS assembly of Setaria viridis.</title>
        <authorList>
            <person name="Huang P."/>
            <person name="Jenkins J."/>
            <person name="Grimwood J."/>
            <person name="Barry K."/>
            <person name="Healey A."/>
            <person name="Mamidi S."/>
            <person name="Sreedasyam A."/>
            <person name="Shu S."/>
            <person name="Feldman M."/>
            <person name="Wu J."/>
            <person name="Yu Y."/>
            <person name="Chen C."/>
            <person name="Johnson J."/>
            <person name="Rokhsar D."/>
            <person name="Baxter I."/>
            <person name="Schmutz J."/>
            <person name="Brutnell T."/>
            <person name="Kellogg E."/>
        </authorList>
    </citation>
    <scope>NUCLEOTIDE SEQUENCE [LARGE SCALE GENOMIC DNA]</scope>
</reference>
<proteinExistence type="predicted"/>
<dbReference type="EMBL" id="CM016556">
    <property type="protein sequence ID" value="TKW17821.1"/>
    <property type="molecule type" value="Genomic_DNA"/>
</dbReference>
<evidence type="ECO:0000313" key="2">
    <source>
        <dbReference type="EMBL" id="TKW17821.1"/>
    </source>
</evidence>
<dbReference type="Gramene" id="TKW17821">
    <property type="protein sequence ID" value="TKW17821"/>
    <property type="gene ID" value="SEVIR_5G393500v2"/>
</dbReference>
<protein>
    <submittedName>
        <fullName evidence="2">Uncharacterized protein</fullName>
    </submittedName>
</protein>
<feature type="region of interest" description="Disordered" evidence="1">
    <location>
        <begin position="64"/>
        <end position="101"/>
    </location>
</feature>
<feature type="compositionally biased region" description="Low complexity" evidence="1">
    <location>
        <begin position="64"/>
        <end position="75"/>
    </location>
</feature>